<accession>A0ABX0Y8W4</accession>
<evidence type="ECO:0000313" key="5">
    <source>
        <dbReference type="Proteomes" id="UP000722989"/>
    </source>
</evidence>
<proteinExistence type="predicted"/>
<keyword evidence="2" id="KW-0812">Transmembrane</keyword>
<feature type="domain" description="DUF4232" evidence="3">
    <location>
        <begin position="122"/>
        <end position="259"/>
    </location>
</feature>
<keyword evidence="5" id="KW-1185">Reference proteome</keyword>
<feature type="region of interest" description="Disordered" evidence="1">
    <location>
        <begin position="78"/>
        <end position="129"/>
    </location>
</feature>
<keyword evidence="2" id="KW-1133">Transmembrane helix</keyword>
<evidence type="ECO:0000313" key="4">
    <source>
        <dbReference type="EMBL" id="NJC73838.1"/>
    </source>
</evidence>
<reference evidence="4 5" key="1">
    <citation type="submission" date="2020-03" db="EMBL/GenBank/DDBJ databases">
        <title>WGS of the type strain of Planosporangium spp.</title>
        <authorList>
            <person name="Thawai C."/>
        </authorList>
    </citation>
    <scope>NUCLEOTIDE SEQUENCE [LARGE SCALE GENOMIC DNA]</scope>
    <source>
        <strain evidence="4 5">TBRC 5610</strain>
    </source>
</reference>
<dbReference type="InterPro" id="IPR025326">
    <property type="entry name" value="DUF4232"/>
</dbReference>
<protein>
    <submittedName>
        <fullName evidence="4">DUF4232 domain-containing protein</fullName>
    </submittedName>
</protein>
<dbReference type="EMBL" id="JAATVY010000038">
    <property type="protein sequence ID" value="NJC73838.1"/>
    <property type="molecule type" value="Genomic_DNA"/>
</dbReference>
<comment type="caution">
    <text evidence="4">The sequence shown here is derived from an EMBL/GenBank/DDBJ whole genome shotgun (WGS) entry which is preliminary data.</text>
</comment>
<dbReference type="Pfam" id="PF14016">
    <property type="entry name" value="DUF4232"/>
    <property type="match status" value="1"/>
</dbReference>
<sequence length="273" mass="27785">MPDQFATMLTGIAKAAEEVSPMRASSVIRRRGDQRRNRQRAAVGALAAVAVGATIATGSVLGMHRTANNLPAILPSVTAGPTATPDTTATAAPSATPTSGPSSTGSGQADAGTATSATPDRCHTGDLRGDFHQFEWPGHAGSESDAELGLTNISGRTCVIYGYPGIQLIGADGQPRTTTVVRSKSQPSRSVTLAPGATAWALVVSVFTPSPDEADTNPLCGGPVNQIKVIPPDETSQLTINAQVGTVCAHGELIVAPFQATRPSDNPPTPSGS</sequence>
<feature type="compositionally biased region" description="Low complexity" evidence="1">
    <location>
        <begin position="78"/>
        <end position="107"/>
    </location>
</feature>
<evidence type="ECO:0000259" key="3">
    <source>
        <dbReference type="Pfam" id="PF14016"/>
    </source>
</evidence>
<dbReference type="Proteomes" id="UP000722989">
    <property type="component" value="Unassembled WGS sequence"/>
</dbReference>
<evidence type="ECO:0000256" key="2">
    <source>
        <dbReference type="SAM" id="Phobius"/>
    </source>
</evidence>
<keyword evidence="2" id="KW-0472">Membrane</keyword>
<dbReference type="RefSeq" id="WP_167928746.1">
    <property type="nucleotide sequence ID" value="NZ_JAATVY010000038.1"/>
</dbReference>
<organism evidence="4 5">
    <name type="scientific">Planosporangium thailandense</name>
    <dbReference type="NCBI Taxonomy" id="765197"/>
    <lineage>
        <taxon>Bacteria</taxon>
        <taxon>Bacillati</taxon>
        <taxon>Actinomycetota</taxon>
        <taxon>Actinomycetes</taxon>
        <taxon>Micromonosporales</taxon>
        <taxon>Micromonosporaceae</taxon>
        <taxon>Planosporangium</taxon>
    </lineage>
</organism>
<feature type="compositionally biased region" description="Basic and acidic residues" evidence="1">
    <location>
        <begin position="120"/>
        <end position="129"/>
    </location>
</feature>
<evidence type="ECO:0000256" key="1">
    <source>
        <dbReference type="SAM" id="MobiDB-lite"/>
    </source>
</evidence>
<name>A0ABX0Y8W4_9ACTN</name>
<feature type="transmembrane region" description="Helical" evidence="2">
    <location>
        <begin position="41"/>
        <end position="63"/>
    </location>
</feature>
<gene>
    <name evidence="4" type="ORF">HC031_29600</name>
</gene>